<keyword evidence="5" id="KW-0966">Cell projection</keyword>
<keyword evidence="1 4" id="KW-0963">Cytoplasm</keyword>
<evidence type="ECO:0000256" key="2">
    <source>
        <dbReference type="ARBA" id="ARBA00022795"/>
    </source>
</evidence>
<dbReference type="PANTHER" id="PTHR39190">
    <property type="entry name" value="FLAGELLAR ASSEMBLY FACTOR FLIW"/>
    <property type="match status" value="1"/>
</dbReference>
<dbReference type="PANTHER" id="PTHR39190:SF1">
    <property type="entry name" value="FLAGELLAR ASSEMBLY FACTOR FLIW"/>
    <property type="match status" value="1"/>
</dbReference>
<dbReference type="SUPFAM" id="SSF141457">
    <property type="entry name" value="BH3618-like"/>
    <property type="match status" value="1"/>
</dbReference>
<keyword evidence="5" id="KW-0282">Flagellum</keyword>
<dbReference type="EMBL" id="JAOTPO010000007">
    <property type="protein sequence ID" value="MDE5414045.1"/>
    <property type="molecule type" value="Genomic_DNA"/>
</dbReference>
<comment type="similarity">
    <text evidence="4">Belongs to the FliW family.</text>
</comment>
<evidence type="ECO:0000313" key="5">
    <source>
        <dbReference type="EMBL" id="MDE5414045.1"/>
    </source>
</evidence>
<comment type="subcellular location">
    <subcellularLocation>
        <location evidence="4">Cytoplasm</location>
    </subcellularLocation>
</comment>
<reference evidence="5" key="1">
    <citation type="submission" date="2024-05" db="EMBL/GenBank/DDBJ databases">
        <title>Alkalihalobacillus sp. strain MEB203 novel alkaliphilic bacterium from Lonar Lake, India.</title>
        <authorList>
            <person name="Joshi A."/>
            <person name="Thite S."/>
            <person name="Mengade P."/>
        </authorList>
    </citation>
    <scope>NUCLEOTIDE SEQUENCE</scope>
    <source>
        <strain evidence="5">MEB 203</strain>
    </source>
</reference>
<sequence length="149" mass="16854">MKIETKFSGEVNIVEEDILTFSKGLPAFEEETEFVLLPFAEGTPFYMLQSVKTVETAFMVVNPFHFFQDYSVKLSDSVIEILEIAKEEDVAIYTIVTIKEPFTESTVNLQGPIIINTAKNTGKQFVMVESEYDTKHKLIVEGSKVGEEK</sequence>
<comment type="caution">
    <text evidence="5">The sequence shown here is derived from an EMBL/GenBank/DDBJ whole genome shotgun (WGS) entry which is preliminary data.</text>
</comment>
<name>A0ABT5VFI7_9BACI</name>
<dbReference type="InterPro" id="IPR003775">
    <property type="entry name" value="Flagellar_assembly_factor_FliW"/>
</dbReference>
<dbReference type="Gene3D" id="2.30.290.10">
    <property type="entry name" value="BH3618-like"/>
    <property type="match status" value="1"/>
</dbReference>
<proteinExistence type="inferred from homology"/>
<accession>A0ABT5VFI7</accession>
<dbReference type="Pfam" id="PF02623">
    <property type="entry name" value="FliW"/>
    <property type="match status" value="1"/>
</dbReference>
<dbReference type="InterPro" id="IPR024046">
    <property type="entry name" value="Flagellar_assmbl_FliW_dom_sf"/>
</dbReference>
<keyword evidence="3 4" id="KW-0810">Translation regulation</keyword>
<dbReference type="NCBIfam" id="NF009793">
    <property type="entry name" value="PRK13285.1-1"/>
    <property type="match status" value="1"/>
</dbReference>
<evidence type="ECO:0000256" key="4">
    <source>
        <dbReference type="HAMAP-Rule" id="MF_01185"/>
    </source>
</evidence>
<organism evidence="5 6">
    <name type="scientific">Alkalihalobacterium chitinilyticum</name>
    <dbReference type="NCBI Taxonomy" id="2980103"/>
    <lineage>
        <taxon>Bacteria</taxon>
        <taxon>Bacillati</taxon>
        <taxon>Bacillota</taxon>
        <taxon>Bacilli</taxon>
        <taxon>Bacillales</taxon>
        <taxon>Bacillaceae</taxon>
        <taxon>Alkalihalobacterium</taxon>
    </lineage>
</organism>
<keyword evidence="5" id="KW-0969">Cilium</keyword>
<comment type="subunit">
    <text evidence="4">Interacts with translational regulator CsrA and flagellin(s).</text>
</comment>
<evidence type="ECO:0000256" key="1">
    <source>
        <dbReference type="ARBA" id="ARBA00022490"/>
    </source>
</evidence>
<protein>
    <recommendedName>
        <fullName evidence="4">Flagellar assembly factor FliW</fullName>
    </recommendedName>
</protein>
<keyword evidence="4" id="KW-0143">Chaperone</keyword>
<keyword evidence="2 4" id="KW-1005">Bacterial flagellum biogenesis</keyword>
<dbReference type="Proteomes" id="UP001148125">
    <property type="component" value="Unassembled WGS sequence"/>
</dbReference>
<dbReference type="HAMAP" id="MF_01185">
    <property type="entry name" value="FliW"/>
    <property type="match status" value="1"/>
</dbReference>
<evidence type="ECO:0000313" key="6">
    <source>
        <dbReference type="Proteomes" id="UP001148125"/>
    </source>
</evidence>
<evidence type="ECO:0000256" key="3">
    <source>
        <dbReference type="ARBA" id="ARBA00022845"/>
    </source>
</evidence>
<gene>
    <name evidence="4 5" type="primary">fliW</name>
    <name evidence="5" type="ORF">N7Z68_11700</name>
</gene>
<comment type="function">
    <text evidence="4">Acts as an anti-CsrA protein, binds CsrA and prevents it from repressing translation of its target genes, one of which is flagellin. Binds to flagellin and participates in the assembly of the flagellum.</text>
</comment>
<dbReference type="RefSeq" id="WP_275118661.1">
    <property type="nucleotide sequence ID" value="NZ_JAOTPO010000007.1"/>
</dbReference>
<keyword evidence="6" id="KW-1185">Reference proteome</keyword>